<dbReference type="AlphaFoldDB" id="C3XXL2"/>
<proteinExistence type="predicted"/>
<evidence type="ECO:0000256" key="1">
    <source>
        <dbReference type="SAM" id="MobiDB-lite"/>
    </source>
</evidence>
<name>C3XXL2_BRAFL</name>
<reference evidence="2" key="1">
    <citation type="journal article" date="2008" name="Nature">
        <title>The amphioxus genome and the evolution of the chordate karyotype.</title>
        <authorList>
            <consortium name="US DOE Joint Genome Institute (JGI-PGF)"/>
            <person name="Putnam N.H."/>
            <person name="Butts T."/>
            <person name="Ferrier D.E.K."/>
            <person name="Furlong R.F."/>
            <person name="Hellsten U."/>
            <person name="Kawashima T."/>
            <person name="Robinson-Rechavi M."/>
            <person name="Shoguchi E."/>
            <person name="Terry A."/>
            <person name="Yu J.-K."/>
            <person name="Benito-Gutierrez E.L."/>
            <person name="Dubchak I."/>
            <person name="Garcia-Fernandez J."/>
            <person name="Gibson-Brown J.J."/>
            <person name="Grigoriev I.V."/>
            <person name="Horton A.C."/>
            <person name="de Jong P.J."/>
            <person name="Jurka J."/>
            <person name="Kapitonov V.V."/>
            <person name="Kohara Y."/>
            <person name="Kuroki Y."/>
            <person name="Lindquist E."/>
            <person name="Lucas S."/>
            <person name="Osoegawa K."/>
            <person name="Pennacchio L.A."/>
            <person name="Salamov A.A."/>
            <person name="Satou Y."/>
            <person name="Sauka-Spengler T."/>
            <person name="Schmutz J."/>
            <person name="Shin-I T."/>
            <person name="Toyoda A."/>
            <person name="Bronner-Fraser M."/>
            <person name="Fujiyama A."/>
            <person name="Holland L.Z."/>
            <person name="Holland P.W.H."/>
            <person name="Satoh N."/>
            <person name="Rokhsar D.S."/>
        </authorList>
    </citation>
    <scope>NUCLEOTIDE SEQUENCE [LARGE SCALE GENOMIC DNA]</scope>
    <source>
        <strain evidence="2">S238N-H82</strain>
        <tissue evidence="2">Testes</tissue>
    </source>
</reference>
<dbReference type="InParanoid" id="C3XXL2"/>
<evidence type="ECO:0000313" key="2">
    <source>
        <dbReference type="EMBL" id="EEN67472.1"/>
    </source>
</evidence>
<protein>
    <submittedName>
        <fullName evidence="2">Uncharacterized protein</fullName>
    </submittedName>
</protein>
<gene>
    <name evidence="2" type="ORF">BRAFLDRAFT_63904</name>
</gene>
<feature type="region of interest" description="Disordered" evidence="1">
    <location>
        <begin position="122"/>
        <end position="142"/>
    </location>
</feature>
<sequence length="151" mass="17007">MASWAFSGARYTPGKTKTCVRKRSCLPRSDVLQHAAKNHRRPHLGSDNGFSQTCHHMPRKATARLSSPPGSFSFARPAPSRFGATIFATIYDLTQSLHDCTRVGCYRKRCREKYEDKERAPIPCENAGTSQKQMSSASSWRQTCWKRIPDG</sequence>
<feature type="compositionally biased region" description="Polar residues" evidence="1">
    <location>
        <begin position="127"/>
        <end position="142"/>
    </location>
</feature>
<accession>C3XXL2</accession>
<dbReference type="EMBL" id="GG666471">
    <property type="protein sequence ID" value="EEN67472.1"/>
    <property type="molecule type" value="Genomic_DNA"/>
</dbReference>
<organism>
    <name type="scientific">Branchiostoma floridae</name>
    <name type="common">Florida lancelet</name>
    <name type="synonym">Amphioxus</name>
    <dbReference type="NCBI Taxonomy" id="7739"/>
    <lineage>
        <taxon>Eukaryota</taxon>
        <taxon>Metazoa</taxon>
        <taxon>Chordata</taxon>
        <taxon>Cephalochordata</taxon>
        <taxon>Leptocardii</taxon>
        <taxon>Amphioxiformes</taxon>
        <taxon>Branchiostomatidae</taxon>
        <taxon>Branchiostoma</taxon>
    </lineage>
</organism>